<organism evidence="2">
    <name type="scientific">marine metagenome</name>
    <dbReference type="NCBI Taxonomy" id="408172"/>
    <lineage>
        <taxon>unclassified sequences</taxon>
        <taxon>metagenomes</taxon>
        <taxon>ecological metagenomes</taxon>
    </lineage>
</organism>
<evidence type="ECO:0000313" key="2">
    <source>
        <dbReference type="EMBL" id="SVD49286.1"/>
    </source>
</evidence>
<dbReference type="EMBL" id="UINC01154160">
    <property type="protein sequence ID" value="SVD49286.1"/>
    <property type="molecule type" value="Genomic_DNA"/>
</dbReference>
<dbReference type="InterPro" id="IPR024705">
    <property type="entry name" value="Ssp411"/>
</dbReference>
<dbReference type="AlphaFoldDB" id="A0A382VRS8"/>
<dbReference type="Pfam" id="PF03190">
    <property type="entry name" value="Thioredox_DsbH"/>
    <property type="match status" value="1"/>
</dbReference>
<protein>
    <recommendedName>
        <fullName evidence="1">Spermatogenesis-associated protein 20-like TRX domain-containing protein</fullName>
    </recommendedName>
</protein>
<dbReference type="SUPFAM" id="SSF48208">
    <property type="entry name" value="Six-hairpin glycosidases"/>
    <property type="match status" value="1"/>
</dbReference>
<dbReference type="InterPro" id="IPR004879">
    <property type="entry name" value="Ssp411-like_TRX"/>
</dbReference>
<feature type="domain" description="Spermatogenesis-associated protein 20-like TRX" evidence="1">
    <location>
        <begin position="23"/>
        <end position="177"/>
    </location>
</feature>
<dbReference type="GO" id="GO:0005975">
    <property type="term" value="P:carbohydrate metabolic process"/>
    <property type="evidence" value="ECO:0007669"/>
    <property type="project" value="InterPro"/>
</dbReference>
<dbReference type="SUPFAM" id="SSF52833">
    <property type="entry name" value="Thioredoxin-like"/>
    <property type="match status" value="1"/>
</dbReference>
<evidence type="ECO:0000259" key="1">
    <source>
        <dbReference type="Pfam" id="PF03190"/>
    </source>
</evidence>
<dbReference type="PANTHER" id="PTHR42899:SF1">
    <property type="entry name" value="SPERMATOGENESIS-ASSOCIATED PROTEIN 20"/>
    <property type="match status" value="1"/>
</dbReference>
<dbReference type="Gene3D" id="3.40.30.10">
    <property type="entry name" value="Glutaredoxin"/>
    <property type="match status" value="1"/>
</dbReference>
<gene>
    <name evidence="2" type="ORF">METZ01_LOCUS402140</name>
</gene>
<accession>A0A382VRS8</accession>
<name>A0A382VRS8_9ZZZZ</name>
<feature type="non-terminal residue" evidence="2">
    <location>
        <position position="282"/>
    </location>
</feature>
<dbReference type="InterPro" id="IPR008928">
    <property type="entry name" value="6-hairpin_glycosidase_sf"/>
</dbReference>
<proteinExistence type="predicted"/>
<dbReference type="PANTHER" id="PTHR42899">
    <property type="entry name" value="SPERMATOGENESIS-ASSOCIATED PROTEIN 20"/>
    <property type="match status" value="1"/>
</dbReference>
<dbReference type="CDD" id="cd02955">
    <property type="entry name" value="SSP411"/>
    <property type="match status" value="1"/>
</dbReference>
<feature type="non-terminal residue" evidence="2">
    <location>
        <position position="1"/>
    </location>
</feature>
<reference evidence="2" key="1">
    <citation type="submission" date="2018-05" db="EMBL/GenBank/DDBJ databases">
        <authorList>
            <person name="Lanie J.A."/>
            <person name="Ng W.-L."/>
            <person name="Kazmierczak K.M."/>
            <person name="Andrzejewski T.M."/>
            <person name="Davidsen T.M."/>
            <person name="Wayne K.J."/>
            <person name="Tettelin H."/>
            <person name="Glass J.I."/>
            <person name="Rusch D."/>
            <person name="Podicherti R."/>
            <person name="Tsui H.-C.T."/>
            <person name="Winkler M.E."/>
        </authorList>
    </citation>
    <scope>NUCLEOTIDE SEQUENCE</scope>
</reference>
<sequence>AKGSDYKPRTHHLHPNGTPKFINRLIFEASPYLLQHAHNPVNWYAWGPEALEIAKAEGKIILLSIGYSTCYWCHVMEEESYENEHVAEVLNRDFIAIKVDREERPDLDKIHMDAVVAMRGHGGWPLNVFLTPDLEPFWGGSYFQKEQFLDILGQVRVVWGEEPEKIEQSGSQLSQYLKRQNQLVKGSVVLDEKVLKAAYDSLASSFEGEFGGFGWAPKFPPSMRLQLLLRIAHRTKEPMALEMVEKTLDHMARGGIYDHLGGGFHRYSTDERWLVPHFEKML</sequence>
<dbReference type="InterPro" id="IPR036249">
    <property type="entry name" value="Thioredoxin-like_sf"/>
</dbReference>